<dbReference type="EMBL" id="JAUKTV010000030">
    <property type="protein sequence ID" value="KAK0701220.1"/>
    <property type="molecule type" value="Genomic_DNA"/>
</dbReference>
<dbReference type="Proteomes" id="UP001172159">
    <property type="component" value="Unassembled WGS sequence"/>
</dbReference>
<sequence length="352" mass="40994">MIGAYIRDRLSDPSALFHLLNQMTNTQVDAMVRFHCKIVCPLIHRFAEWALRNLGLDVRGEWTRTTDWDALSSTETMRMVRAMYRFQLMCNLFGLGRYIGDRSRSYFVSGHNTIFQAFLSNFTAFELEEVRCIFGYVVSRYDKVFQSIAADLHPDNPRFNTQQRPPTPDGAFDFLARGTDSTYDRSEYQLGTASRGLDLLHAVLIKTPYNTNDHGQHEDLVVTIQPQIARGPFLDMMDGALDTERYHYYRSDNPTERDEKEKKREPMIFVGDVSTWHDQDGDKDPPPPLAWTLMWGGTYSNLYGSCIPESIARWGYIFWDAERLIRSGGKELLMRQWEEEWSDFDVREQFPL</sequence>
<evidence type="ECO:0000313" key="1">
    <source>
        <dbReference type="EMBL" id="KAK0701220.1"/>
    </source>
</evidence>
<gene>
    <name evidence="1" type="ORF">B0T21DRAFT_379173</name>
</gene>
<proteinExistence type="predicted"/>
<protein>
    <submittedName>
        <fullName evidence="1">Uncharacterized protein</fullName>
    </submittedName>
</protein>
<organism evidence="1 2">
    <name type="scientific">Apiosordaria backusii</name>
    <dbReference type="NCBI Taxonomy" id="314023"/>
    <lineage>
        <taxon>Eukaryota</taxon>
        <taxon>Fungi</taxon>
        <taxon>Dikarya</taxon>
        <taxon>Ascomycota</taxon>
        <taxon>Pezizomycotina</taxon>
        <taxon>Sordariomycetes</taxon>
        <taxon>Sordariomycetidae</taxon>
        <taxon>Sordariales</taxon>
        <taxon>Lasiosphaeriaceae</taxon>
        <taxon>Apiosordaria</taxon>
    </lineage>
</organism>
<name>A0AA39ZPR5_9PEZI</name>
<keyword evidence="2" id="KW-1185">Reference proteome</keyword>
<reference evidence="1" key="1">
    <citation type="submission" date="2023-06" db="EMBL/GenBank/DDBJ databases">
        <title>Genome-scale phylogeny and comparative genomics of the fungal order Sordariales.</title>
        <authorList>
            <consortium name="Lawrence Berkeley National Laboratory"/>
            <person name="Hensen N."/>
            <person name="Bonometti L."/>
            <person name="Westerberg I."/>
            <person name="Brannstrom I.O."/>
            <person name="Guillou S."/>
            <person name="Cros-Aarteil S."/>
            <person name="Calhoun S."/>
            <person name="Haridas S."/>
            <person name="Kuo A."/>
            <person name="Mondo S."/>
            <person name="Pangilinan J."/>
            <person name="Riley R."/>
            <person name="Labutti K."/>
            <person name="Andreopoulos B."/>
            <person name="Lipzen A."/>
            <person name="Chen C."/>
            <person name="Yanf M."/>
            <person name="Daum C."/>
            <person name="Ng V."/>
            <person name="Clum A."/>
            <person name="Steindorff A."/>
            <person name="Ohm R."/>
            <person name="Martin F."/>
            <person name="Silar P."/>
            <person name="Natvig D."/>
            <person name="Lalanne C."/>
            <person name="Gautier V."/>
            <person name="Ament-Velasquez S.L."/>
            <person name="Kruys A."/>
            <person name="Hutchinson M.I."/>
            <person name="Powell A.J."/>
            <person name="Barry K."/>
            <person name="Miller A.N."/>
            <person name="Grigoriev I.V."/>
            <person name="Debuchy R."/>
            <person name="Gladieux P."/>
            <person name="Thoren M.H."/>
            <person name="Johannesson H."/>
        </authorList>
    </citation>
    <scope>NUCLEOTIDE SEQUENCE</scope>
    <source>
        <strain evidence="1">CBS 540.89</strain>
    </source>
</reference>
<comment type="caution">
    <text evidence="1">The sequence shown here is derived from an EMBL/GenBank/DDBJ whole genome shotgun (WGS) entry which is preliminary data.</text>
</comment>
<evidence type="ECO:0000313" key="2">
    <source>
        <dbReference type="Proteomes" id="UP001172159"/>
    </source>
</evidence>
<accession>A0AA39ZPR5</accession>
<dbReference type="AlphaFoldDB" id="A0AA39ZPR5"/>